<dbReference type="PANTHER" id="PTHR32092:SF2">
    <property type="entry name" value="ALPHA-GALACTURONIDASE"/>
    <property type="match status" value="1"/>
</dbReference>
<keyword evidence="10" id="KW-0170">Cobalt</keyword>
<accession>A0A437K5N5</accession>
<keyword evidence="5 12" id="KW-0520">NAD</keyword>
<keyword evidence="7" id="KW-0119">Carbohydrate metabolism</keyword>
<evidence type="ECO:0000256" key="3">
    <source>
        <dbReference type="ARBA" id="ARBA00022723"/>
    </source>
</evidence>
<dbReference type="Proteomes" id="UP000288024">
    <property type="component" value="Unassembled WGS sequence"/>
</dbReference>
<dbReference type="GO" id="GO:0004553">
    <property type="term" value="F:hydrolase activity, hydrolyzing O-glycosyl compounds"/>
    <property type="evidence" value="ECO:0007669"/>
    <property type="project" value="InterPro"/>
</dbReference>
<dbReference type="GO" id="GO:0016616">
    <property type="term" value="F:oxidoreductase activity, acting on the CH-OH group of donors, NAD or NADP as acceptor"/>
    <property type="evidence" value="ECO:0007669"/>
    <property type="project" value="InterPro"/>
</dbReference>
<keyword evidence="10" id="KW-0408">Iron</keyword>
<dbReference type="PROSITE" id="PS01324">
    <property type="entry name" value="GLYCOSYL_HYDROL_F4"/>
    <property type="match status" value="1"/>
</dbReference>
<dbReference type="InterPro" id="IPR036291">
    <property type="entry name" value="NAD(P)-bd_dom_sf"/>
</dbReference>
<evidence type="ECO:0000256" key="7">
    <source>
        <dbReference type="ARBA" id="ARBA00023277"/>
    </source>
</evidence>
<dbReference type="GO" id="GO:0005975">
    <property type="term" value="P:carbohydrate metabolic process"/>
    <property type="evidence" value="ECO:0007669"/>
    <property type="project" value="InterPro"/>
</dbReference>
<keyword evidence="15" id="KW-1185">Reference proteome</keyword>
<dbReference type="GO" id="GO:0046872">
    <property type="term" value="F:metal ion binding"/>
    <property type="evidence" value="ECO:0007669"/>
    <property type="project" value="UniProtKB-KW"/>
</dbReference>
<evidence type="ECO:0000313" key="15">
    <source>
        <dbReference type="Proteomes" id="UP000288024"/>
    </source>
</evidence>
<evidence type="ECO:0000256" key="4">
    <source>
        <dbReference type="ARBA" id="ARBA00022801"/>
    </source>
</evidence>
<dbReference type="InterPro" id="IPR015955">
    <property type="entry name" value="Lactate_DH/Glyco_Ohase_4_C"/>
</dbReference>
<evidence type="ECO:0000256" key="2">
    <source>
        <dbReference type="ARBA" id="ARBA00010141"/>
    </source>
</evidence>
<keyword evidence="6 10" id="KW-0464">Manganese</keyword>
<evidence type="ECO:0000256" key="1">
    <source>
        <dbReference type="ARBA" id="ARBA00001936"/>
    </source>
</evidence>
<evidence type="ECO:0000256" key="11">
    <source>
        <dbReference type="PIRSR" id="PIRSR601088-4"/>
    </source>
</evidence>
<dbReference type="EMBL" id="RZTZ01000013">
    <property type="protein sequence ID" value="RVT58262.1"/>
    <property type="molecule type" value="Genomic_DNA"/>
</dbReference>
<organism evidence="14 15">
    <name type="scientific">Niallia taxi</name>
    <dbReference type="NCBI Taxonomy" id="2499688"/>
    <lineage>
        <taxon>Bacteria</taxon>
        <taxon>Bacillati</taxon>
        <taxon>Bacillota</taxon>
        <taxon>Bacilli</taxon>
        <taxon>Bacillales</taxon>
        <taxon>Bacillaceae</taxon>
        <taxon>Niallia</taxon>
    </lineage>
</organism>
<evidence type="ECO:0000256" key="8">
    <source>
        <dbReference type="ARBA" id="ARBA00023295"/>
    </source>
</evidence>
<evidence type="ECO:0000256" key="9">
    <source>
        <dbReference type="PIRSR" id="PIRSR601088-2"/>
    </source>
</evidence>
<gene>
    <name evidence="14" type="ORF">EM808_22360</name>
</gene>
<dbReference type="InterPro" id="IPR053715">
    <property type="entry name" value="GH4_Enzyme_sf"/>
</dbReference>
<evidence type="ECO:0000256" key="6">
    <source>
        <dbReference type="ARBA" id="ARBA00023211"/>
    </source>
</evidence>
<evidence type="ECO:0000256" key="12">
    <source>
        <dbReference type="RuleBase" id="RU361152"/>
    </source>
</evidence>
<dbReference type="InterPro" id="IPR019802">
    <property type="entry name" value="GlycHydrolase_4_CS"/>
</dbReference>
<dbReference type="RefSeq" id="WP_127740953.1">
    <property type="nucleotide sequence ID" value="NZ_RZTZ01000013.1"/>
</dbReference>
<proteinExistence type="inferred from homology"/>
<evidence type="ECO:0000313" key="14">
    <source>
        <dbReference type="EMBL" id="RVT58262.1"/>
    </source>
</evidence>
<dbReference type="AlphaFoldDB" id="A0A437K5N5"/>
<comment type="similarity">
    <text evidence="2 12">Belongs to the glycosyl hydrolase 4 family.</text>
</comment>
<feature type="binding site" evidence="10">
    <location>
        <position position="211"/>
    </location>
    <ligand>
        <name>Mn(2+)</name>
        <dbReference type="ChEBI" id="CHEBI:29035"/>
    </ligand>
</feature>
<dbReference type="PRINTS" id="PR00732">
    <property type="entry name" value="GLHYDRLASE4"/>
</dbReference>
<dbReference type="InterPro" id="IPR022616">
    <property type="entry name" value="Glyco_hydro_4_C"/>
</dbReference>
<evidence type="ECO:0000259" key="13">
    <source>
        <dbReference type="Pfam" id="PF11975"/>
    </source>
</evidence>
<feature type="binding site" evidence="10">
    <location>
        <position position="174"/>
    </location>
    <ligand>
        <name>Mn(2+)</name>
        <dbReference type="ChEBI" id="CHEBI:29035"/>
    </ligand>
</feature>
<dbReference type="Gene3D" id="3.90.1820.10">
    <property type="entry name" value="AglA-like glucosidase"/>
    <property type="match status" value="1"/>
</dbReference>
<sequence>MATNTIKIAYIGGGSQGWARRLMYDLALEPRLSGTIALYDINLNAAKTNQRIGTLISNHPDATGKWTYEAIPTIEEALKDADFVIISILPGTFADMAMDVHFPEKYGIYQSVGDTVGPGGIRRAVRSIPMFMEIGEQIKLHCPDAWVINYTNPMSVCTRTLYKAFPQIKAIGCCHEVFETQHLLANMAEEMLGVTVENRKDIKVSVTGINHFTWINEASYQNIDLFPLYARFAEKYVHTGFEKEQGKWEESVFHSSNRVKFDLFRKYRLIAAAGDRHLAEFMPPVYLKNPQTVNDWKFHLTTVDFRVKDQQRKIAENEEVFTDDTKIVLEPSGEEGVEILLALLGIEDLVTNVNFPNKGQIQNLPNEAIVETNALIRKNSVQPVRTNDIPLDVANMVNRHILNQEAVIQAVLTKDKNLARNAFVNDPLIAAISYEDAVSLFEEMDVWQQDQ</sequence>
<dbReference type="Pfam" id="PF02056">
    <property type="entry name" value="Glyco_hydro_4"/>
    <property type="match status" value="1"/>
</dbReference>
<name>A0A437K5N5_9BACI</name>
<feature type="domain" description="Glycosyl hydrolase family 4 C-terminal" evidence="13">
    <location>
        <begin position="206"/>
        <end position="429"/>
    </location>
</feature>
<dbReference type="PANTHER" id="PTHR32092">
    <property type="entry name" value="6-PHOSPHO-BETA-GLUCOSIDASE-RELATED"/>
    <property type="match status" value="1"/>
</dbReference>
<keyword evidence="8 12" id="KW-0326">Glycosidase</keyword>
<evidence type="ECO:0000256" key="5">
    <source>
        <dbReference type="ARBA" id="ARBA00023027"/>
    </source>
</evidence>
<dbReference type="Pfam" id="PF11975">
    <property type="entry name" value="Glyco_hydro_4C"/>
    <property type="match status" value="1"/>
</dbReference>
<feature type="site" description="Increases basicity of active site Tyr" evidence="11">
    <location>
        <position position="114"/>
    </location>
</feature>
<dbReference type="InterPro" id="IPR001088">
    <property type="entry name" value="Glyco_hydro_4"/>
</dbReference>
<dbReference type="SUPFAM" id="SSF56327">
    <property type="entry name" value="LDH C-terminal domain-like"/>
    <property type="match status" value="1"/>
</dbReference>
<protein>
    <submittedName>
        <fullName evidence="14">Alpha-glucosidase/alpha-galactosidase</fullName>
    </submittedName>
</protein>
<comment type="cofactor">
    <cofactor evidence="12">
        <name>NAD(+)</name>
        <dbReference type="ChEBI" id="CHEBI:57540"/>
    </cofactor>
    <text evidence="12">Binds 1 NAD(+) per subunit.</text>
</comment>
<comment type="cofactor">
    <cofactor evidence="1">
        <name>Mn(2+)</name>
        <dbReference type="ChEBI" id="CHEBI:29035"/>
    </cofactor>
</comment>
<keyword evidence="4 12" id="KW-0378">Hydrolase</keyword>
<reference evidence="14 15" key="1">
    <citation type="submission" date="2019-01" db="EMBL/GenBank/DDBJ databases">
        <title>Bacillus sp. M5HDSG1-1, whole genome shotgun sequence.</title>
        <authorList>
            <person name="Tuo L."/>
        </authorList>
    </citation>
    <scope>NUCLEOTIDE SEQUENCE [LARGE SCALE GENOMIC DNA]</scope>
    <source>
        <strain evidence="14 15">M5HDSG1-1</strain>
    </source>
</reference>
<feature type="binding site" evidence="9">
    <location>
        <position position="152"/>
    </location>
    <ligand>
        <name>substrate</name>
    </ligand>
</feature>
<keyword evidence="3 10" id="KW-0479">Metal-binding</keyword>
<keyword evidence="10" id="KW-0533">Nickel</keyword>
<evidence type="ECO:0000256" key="10">
    <source>
        <dbReference type="PIRSR" id="PIRSR601088-3"/>
    </source>
</evidence>
<dbReference type="SUPFAM" id="SSF51735">
    <property type="entry name" value="NAD(P)-binding Rossmann-fold domains"/>
    <property type="match status" value="1"/>
</dbReference>
<comment type="caution">
    <text evidence="14">The sequence shown here is derived from an EMBL/GenBank/DDBJ whole genome shotgun (WGS) entry which is preliminary data.</text>
</comment>